<protein>
    <recommendedName>
        <fullName evidence="1">Metal-dependent carboxypeptidase</fullName>
        <ecNumber evidence="1">3.4.17.19</ecNumber>
    </recommendedName>
</protein>
<dbReference type="PANTHER" id="PTHR34217">
    <property type="entry name" value="METAL-DEPENDENT CARBOXYPEPTIDASE"/>
    <property type="match status" value="1"/>
</dbReference>
<dbReference type="AlphaFoldDB" id="A0A9E7U9E7"/>
<keyword evidence="1 4" id="KW-0121">Carboxypeptidase</keyword>
<dbReference type="SUPFAM" id="SSF55486">
    <property type="entry name" value="Metalloproteases ('zincins'), catalytic domain"/>
    <property type="match status" value="1"/>
</dbReference>
<keyword evidence="1 2" id="KW-0479">Metal-binding</keyword>
<dbReference type="GeneID" id="74943481"/>
<evidence type="ECO:0000256" key="3">
    <source>
        <dbReference type="PIRSR" id="PIRSR006615-2"/>
    </source>
</evidence>
<gene>
    <name evidence="4" type="ORF">N0B31_13625</name>
</gene>
<dbReference type="EC" id="3.4.17.19" evidence="1"/>
<dbReference type="Proteomes" id="UP001057580">
    <property type="component" value="Chromosome"/>
</dbReference>
<dbReference type="Pfam" id="PF02074">
    <property type="entry name" value="Peptidase_M32"/>
    <property type="match status" value="1"/>
</dbReference>
<name>A0A9E7U9E7_9EURY</name>
<keyword evidence="1" id="KW-0378">Hydrolase</keyword>
<keyword evidence="2" id="KW-0862">Zinc</keyword>
<dbReference type="InterPro" id="IPR001333">
    <property type="entry name" value="Peptidase_M32_Taq"/>
</dbReference>
<comment type="cofactor">
    <cofactor evidence="2">
        <name>Zn(2+)</name>
        <dbReference type="ChEBI" id="CHEBI:29105"/>
    </cofactor>
    <text evidence="2">Binds 1 zinc ion per subunit.</text>
</comment>
<comment type="similarity">
    <text evidence="1">Belongs to the peptidase M32 family.</text>
</comment>
<evidence type="ECO:0000256" key="1">
    <source>
        <dbReference type="PIRNR" id="PIRNR006615"/>
    </source>
</evidence>
<evidence type="ECO:0000313" key="4">
    <source>
        <dbReference type="EMBL" id="UWM53178.1"/>
    </source>
</evidence>
<keyword evidence="1" id="KW-0482">Metalloprotease</keyword>
<feature type="binding site" evidence="2">
    <location>
        <position position="296"/>
    </location>
    <ligand>
        <name>Zn(2+)</name>
        <dbReference type="ChEBI" id="CHEBI:29105"/>
        <note>catalytic</note>
    </ligand>
</feature>
<dbReference type="EMBL" id="CP104003">
    <property type="protein sequence ID" value="UWM53178.1"/>
    <property type="molecule type" value="Genomic_DNA"/>
</dbReference>
<keyword evidence="1" id="KW-0645">Protease</keyword>
<proteinExistence type="inferred from homology"/>
<dbReference type="GO" id="GO:0046872">
    <property type="term" value="F:metal ion binding"/>
    <property type="evidence" value="ECO:0007669"/>
    <property type="project" value="UniProtKB-KW"/>
</dbReference>
<feature type="binding site" evidence="2">
    <location>
        <position position="266"/>
    </location>
    <ligand>
        <name>Zn(2+)</name>
        <dbReference type="ChEBI" id="CHEBI:29105"/>
        <note>catalytic</note>
    </ligand>
</feature>
<feature type="binding site" evidence="2">
    <location>
        <position position="270"/>
    </location>
    <ligand>
        <name>Zn(2+)</name>
        <dbReference type="ChEBI" id="CHEBI:29105"/>
        <note>catalytic</note>
    </ligand>
</feature>
<dbReference type="PANTHER" id="PTHR34217:SF1">
    <property type="entry name" value="CARBOXYPEPTIDASE 1"/>
    <property type="match status" value="1"/>
</dbReference>
<dbReference type="Gene3D" id="1.10.1370.30">
    <property type="match status" value="1"/>
</dbReference>
<dbReference type="KEGG" id="ssai:N0B31_13625"/>
<reference evidence="4" key="1">
    <citation type="submission" date="2022-09" db="EMBL/GenBank/DDBJ databases">
        <title>Diverse halophilic archaea isolated from saline environments.</title>
        <authorList>
            <person name="Cui H.-L."/>
        </authorList>
    </citation>
    <scope>NUCLEOTIDE SEQUENCE</scope>
    <source>
        <strain evidence="4">ZS-35-S2</strain>
    </source>
</reference>
<dbReference type="PIRSF" id="PIRSF006615">
    <property type="entry name" value="Zn_crbxpep_Taq"/>
    <property type="match status" value="1"/>
</dbReference>
<sequence length="500" mass="56053">MATEQGQLPDAYDEVLEQFARVTYLSDGGSYLNWDQEVMMPDDGTPARAKQLSTISGVHHDLLTDDVVADGLDELDESELPQPQAAEVREVRRQYDRAAKVPRDLVERISEETSNALPVWKEAKAESDWSTFAPKVETLLDLKREYAEHIDPDADPYAVLFADYEPYLDLSVAEDVLTTLRDELVPLIDDIKASDTELADPFDGAYSDDTQMALCRSLLDTLGYDWDRGRIDVAPHPFSLGTQFDARVTTRFDEEDPVGAIGSTIHEFGHATYTLGLPQEHYGSPLGQHRGLTVHESQSRLMENHVGRSRAFWDLVTDDVNDHLGTEVTPQAGYEAANQIYPENRIRVEADELTYHMHIVLRFEIERDLLAGDLDVEEVPAVWNEKMEEYLGVTPDDDAEGCLQDIHWSHGSFGYFSTYSLGSVLAAQLFAAAEDDIADLDGKIRNGEFGPLHDWLTENVHAHGQRYETNDLVREATGSGFSADPFVEYATAKFGDLYDL</sequence>
<comment type="function">
    <text evidence="1">Broad specificity carboxypetidase that releases amino acids sequentially from the C-terminus, including neutral, aromatic, polar and basic residues.</text>
</comment>
<evidence type="ECO:0000313" key="5">
    <source>
        <dbReference type="Proteomes" id="UP001057580"/>
    </source>
</evidence>
<dbReference type="GO" id="GO:0004181">
    <property type="term" value="F:metallocarboxypeptidase activity"/>
    <property type="evidence" value="ECO:0007669"/>
    <property type="project" value="UniProtKB-UniRule"/>
</dbReference>
<feature type="active site" description="Proton donor/acceptor" evidence="3">
    <location>
        <position position="267"/>
    </location>
</feature>
<evidence type="ECO:0000256" key="2">
    <source>
        <dbReference type="PIRSR" id="PIRSR006615-1"/>
    </source>
</evidence>
<organism evidence="4 5">
    <name type="scientific">Salinirubellus salinus</name>
    <dbReference type="NCBI Taxonomy" id="1364945"/>
    <lineage>
        <taxon>Archaea</taxon>
        <taxon>Methanobacteriati</taxon>
        <taxon>Methanobacteriota</taxon>
        <taxon>Stenosarchaea group</taxon>
        <taxon>Halobacteria</taxon>
        <taxon>Halobacteriales</taxon>
        <taxon>Natronomonadaceae</taxon>
        <taxon>Salinirubellus</taxon>
    </lineage>
</organism>
<dbReference type="GO" id="GO:0006508">
    <property type="term" value="P:proteolysis"/>
    <property type="evidence" value="ECO:0007669"/>
    <property type="project" value="UniProtKB-UniRule"/>
</dbReference>
<dbReference type="CDD" id="cd06460">
    <property type="entry name" value="M32_Taq"/>
    <property type="match status" value="1"/>
</dbReference>
<dbReference type="PROSITE" id="PS52034">
    <property type="entry name" value="PEPTIDASE_M32"/>
    <property type="match status" value="1"/>
</dbReference>
<dbReference type="RefSeq" id="WP_260592173.1">
    <property type="nucleotide sequence ID" value="NZ_CP104003.1"/>
</dbReference>
<comment type="catalytic activity">
    <reaction evidence="1">
        <text>Release of a C-terminal amino acid with broad specificity, except for -Pro.</text>
        <dbReference type="EC" id="3.4.17.19"/>
    </reaction>
</comment>
<keyword evidence="5" id="KW-1185">Reference proteome</keyword>
<accession>A0A9E7U9E7</accession>
<dbReference type="PRINTS" id="PR00998">
    <property type="entry name" value="CRBOXYPTASET"/>
</dbReference>